<keyword evidence="2" id="KW-0812">Transmembrane</keyword>
<protein>
    <submittedName>
        <fullName evidence="3">Uncharacterized protein</fullName>
    </submittedName>
</protein>
<evidence type="ECO:0000256" key="2">
    <source>
        <dbReference type="SAM" id="Phobius"/>
    </source>
</evidence>
<proteinExistence type="predicted"/>
<comment type="caution">
    <text evidence="3">The sequence shown here is derived from an EMBL/GenBank/DDBJ whole genome shotgun (WGS) entry which is preliminary data.</text>
</comment>
<dbReference type="EMBL" id="JASBNA010000015">
    <property type="protein sequence ID" value="KAK7686951.1"/>
    <property type="molecule type" value="Genomic_DNA"/>
</dbReference>
<sequence length="80" mass="9343">MKNQPLRQPAALPYTRRDSPPGGPRASLVHGLGQNKLTTIMIMIRGPRRRLIYESTFIILYIRKIKYLIFVSFHFILTLF</sequence>
<evidence type="ECO:0000313" key="3">
    <source>
        <dbReference type="EMBL" id="KAK7686951.1"/>
    </source>
</evidence>
<dbReference type="AlphaFoldDB" id="A0AAW0G1R4"/>
<name>A0AAW0G1R4_9APHY</name>
<keyword evidence="2" id="KW-1133">Transmembrane helix</keyword>
<feature type="transmembrane region" description="Helical" evidence="2">
    <location>
        <begin position="51"/>
        <end position="77"/>
    </location>
</feature>
<organism evidence="3 4">
    <name type="scientific">Cerrena zonata</name>
    <dbReference type="NCBI Taxonomy" id="2478898"/>
    <lineage>
        <taxon>Eukaryota</taxon>
        <taxon>Fungi</taxon>
        <taxon>Dikarya</taxon>
        <taxon>Basidiomycota</taxon>
        <taxon>Agaricomycotina</taxon>
        <taxon>Agaricomycetes</taxon>
        <taxon>Polyporales</taxon>
        <taxon>Cerrenaceae</taxon>
        <taxon>Cerrena</taxon>
    </lineage>
</organism>
<dbReference type="Proteomes" id="UP001385951">
    <property type="component" value="Unassembled WGS sequence"/>
</dbReference>
<gene>
    <name evidence="3" type="ORF">QCA50_010031</name>
</gene>
<feature type="region of interest" description="Disordered" evidence="1">
    <location>
        <begin position="1"/>
        <end position="25"/>
    </location>
</feature>
<reference evidence="3 4" key="1">
    <citation type="submission" date="2022-09" db="EMBL/GenBank/DDBJ databases">
        <authorList>
            <person name="Palmer J.M."/>
        </authorList>
    </citation>
    <scope>NUCLEOTIDE SEQUENCE [LARGE SCALE GENOMIC DNA]</scope>
    <source>
        <strain evidence="3 4">DSM 7382</strain>
    </source>
</reference>
<evidence type="ECO:0000313" key="4">
    <source>
        <dbReference type="Proteomes" id="UP001385951"/>
    </source>
</evidence>
<evidence type="ECO:0000256" key="1">
    <source>
        <dbReference type="SAM" id="MobiDB-lite"/>
    </source>
</evidence>
<accession>A0AAW0G1R4</accession>
<keyword evidence="4" id="KW-1185">Reference proteome</keyword>
<keyword evidence="2" id="KW-0472">Membrane</keyword>